<dbReference type="AlphaFoldDB" id="A0A370D7W1"/>
<dbReference type="GO" id="GO:0000160">
    <property type="term" value="P:phosphorelay signal transduction system"/>
    <property type="evidence" value="ECO:0007669"/>
    <property type="project" value="InterPro"/>
</dbReference>
<evidence type="ECO:0000256" key="1">
    <source>
        <dbReference type="ARBA" id="ARBA00022553"/>
    </source>
</evidence>
<dbReference type="SMART" id="SM00448">
    <property type="entry name" value="REC"/>
    <property type="match status" value="1"/>
</dbReference>
<evidence type="ECO:0000313" key="4">
    <source>
        <dbReference type="EMBL" id="RDH81021.1"/>
    </source>
</evidence>
<evidence type="ECO:0000256" key="2">
    <source>
        <dbReference type="PROSITE-ProRule" id="PRU00169"/>
    </source>
</evidence>
<gene>
    <name evidence="4" type="ORF">DIZ80_12930</name>
</gene>
<dbReference type="CDD" id="cd00156">
    <property type="entry name" value="REC"/>
    <property type="match status" value="1"/>
</dbReference>
<keyword evidence="1 2" id="KW-0597">Phosphoprotein</keyword>
<reference evidence="4 5" key="1">
    <citation type="journal article" date="2018" name="ISME J.">
        <title>Endosymbiont genomes yield clues of tubeworm success.</title>
        <authorList>
            <person name="Li Y."/>
            <person name="Liles M.R."/>
            <person name="Halanych K.M."/>
        </authorList>
    </citation>
    <scope>NUCLEOTIDE SEQUENCE [LARGE SCALE GENOMIC DNA]</scope>
    <source>
        <strain evidence="4">A1464</strain>
    </source>
</reference>
<name>A0A370D7W1_9GAMM</name>
<feature type="modified residue" description="4-aspartylphosphate" evidence="2">
    <location>
        <position position="52"/>
    </location>
</feature>
<feature type="domain" description="Response regulatory" evidence="3">
    <location>
        <begin position="5"/>
        <end position="122"/>
    </location>
</feature>
<organism evidence="4 5">
    <name type="scientific">endosymbiont of Galathealinum brachiosum</name>
    <dbReference type="NCBI Taxonomy" id="2200906"/>
    <lineage>
        <taxon>Bacteria</taxon>
        <taxon>Pseudomonadati</taxon>
        <taxon>Pseudomonadota</taxon>
        <taxon>Gammaproteobacteria</taxon>
        <taxon>sulfur-oxidizing symbionts</taxon>
    </lineage>
</organism>
<dbReference type="Proteomes" id="UP000254266">
    <property type="component" value="Unassembled WGS sequence"/>
</dbReference>
<protein>
    <recommendedName>
        <fullName evidence="3">Response regulatory domain-containing protein</fullName>
    </recommendedName>
</protein>
<sequence>MTNPKILIVDDDEGMRTQLKWGLEGYDVITADSRLHAIEQFELHHPPLVTLDLGLPPDAEGTTEGFATLKEILQKAPDTKIVIVSGSEGVGNAELARSNGAFEYYPKPVELDRLQRVIEQAYADYQANSNK</sequence>
<dbReference type="Pfam" id="PF00072">
    <property type="entry name" value="Response_reg"/>
    <property type="match status" value="1"/>
</dbReference>
<evidence type="ECO:0000313" key="5">
    <source>
        <dbReference type="Proteomes" id="UP000254266"/>
    </source>
</evidence>
<dbReference type="EMBL" id="QFXC01000013">
    <property type="protein sequence ID" value="RDH81021.1"/>
    <property type="molecule type" value="Genomic_DNA"/>
</dbReference>
<dbReference type="PROSITE" id="PS50110">
    <property type="entry name" value="RESPONSE_REGULATORY"/>
    <property type="match status" value="1"/>
</dbReference>
<proteinExistence type="predicted"/>
<dbReference type="PANTHER" id="PTHR44591">
    <property type="entry name" value="STRESS RESPONSE REGULATOR PROTEIN 1"/>
    <property type="match status" value="1"/>
</dbReference>
<dbReference type="Gene3D" id="3.40.50.2300">
    <property type="match status" value="1"/>
</dbReference>
<comment type="caution">
    <text evidence="4">The sequence shown here is derived from an EMBL/GenBank/DDBJ whole genome shotgun (WGS) entry which is preliminary data.</text>
</comment>
<dbReference type="SUPFAM" id="SSF52172">
    <property type="entry name" value="CheY-like"/>
    <property type="match status" value="1"/>
</dbReference>
<dbReference type="PANTHER" id="PTHR44591:SF3">
    <property type="entry name" value="RESPONSE REGULATORY DOMAIN-CONTAINING PROTEIN"/>
    <property type="match status" value="1"/>
</dbReference>
<evidence type="ECO:0000259" key="3">
    <source>
        <dbReference type="PROSITE" id="PS50110"/>
    </source>
</evidence>
<dbReference type="InterPro" id="IPR001789">
    <property type="entry name" value="Sig_transdc_resp-reg_receiver"/>
</dbReference>
<accession>A0A370D7W1</accession>
<keyword evidence="5" id="KW-1185">Reference proteome</keyword>
<dbReference type="InterPro" id="IPR050595">
    <property type="entry name" value="Bact_response_regulator"/>
</dbReference>
<dbReference type="InterPro" id="IPR011006">
    <property type="entry name" value="CheY-like_superfamily"/>
</dbReference>